<feature type="region of interest" description="Disordered" evidence="3">
    <location>
        <begin position="35"/>
        <end position="148"/>
    </location>
</feature>
<name>A0A0D2WVG9_CAPO3</name>
<evidence type="ECO:0000313" key="5">
    <source>
        <dbReference type="Proteomes" id="UP000008743"/>
    </source>
</evidence>
<dbReference type="OrthoDB" id="3367at2759"/>
<dbReference type="Gene3D" id="2.130.10.10">
    <property type="entry name" value="YVTN repeat-like/Quinoprotein amine dehydrogenase"/>
    <property type="match status" value="1"/>
</dbReference>
<dbReference type="PhylomeDB" id="A0A0D2WVG9"/>
<evidence type="ECO:0000256" key="2">
    <source>
        <dbReference type="ARBA" id="ARBA00022737"/>
    </source>
</evidence>
<dbReference type="PANTHER" id="PTHR14107">
    <property type="entry name" value="WD REPEAT PROTEIN"/>
    <property type="match status" value="1"/>
</dbReference>
<protein>
    <submittedName>
        <fullName evidence="4">Uncharacterized protein</fullName>
    </submittedName>
</protein>
<feature type="compositionally biased region" description="Low complexity" evidence="3">
    <location>
        <begin position="89"/>
        <end position="105"/>
    </location>
</feature>
<dbReference type="EMBL" id="KE346370">
    <property type="protein sequence ID" value="KJE96173.1"/>
    <property type="molecule type" value="Genomic_DNA"/>
</dbReference>
<dbReference type="STRING" id="595528.A0A0D2WVG9"/>
<gene>
    <name evidence="4" type="ORF">CAOG_006534</name>
</gene>
<feature type="region of interest" description="Disordered" evidence="3">
    <location>
        <begin position="202"/>
        <end position="356"/>
    </location>
</feature>
<dbReference type="InterPro" id="IPR051362">
    <property type="entry name" value="WD_repeat_creC_regulators"/>
</dbReference>
<dbReference type="InterPro" id="IPR036322">
    <property type="entry name" value="WD40_repeat_dom_sf"/>
</dbReference>
<dbReference type="InParanoid" id="A0A0D2WVG9"/>
<organism evidence="4 5">
    <name type="scientific">Capsaspora owczarzaki (strain ATCC 30864)</name>
    <dbReference type="NCBI Taxonomy" id="595528"/>
    <lineage>
        <taxon>Eukaryota</taxon>
        <taxon>Filasterea</taxon>
        <taxon>Capsaspora</taxon>
    </lineage>
</organism>
<proteinExistence type="predicted"/>
<keyword evidence="1" id="KW-0853">WD repeat</keyword>
<evidence type="ECO:0000256" key="1">
    <source>
        <dbReference type="ARBA" id="ARBA00022574"/>
    </source>
</evidence>
<feature type="region of interest" description="Disordered" evidence="3">
    <location>
        <begin position="367"/>
        <end position="386"/>
    </location>
</feature>
<feature type="region of interest" description="Disordered" evidence="3">
    <location>
        <begin position="693"/>
        <end position="716"/>
    </location>
</feature>
<reference evidence="5" key="1">
    <citation type="submission" date="2011-02" db="EMBL/GenBank/DDBJ databases">
        <title>The Genome Sequence of Capsaspora owczarzaki ATCC 30864.</title>
        <authorList>
            <person name="Russ C."/>
            <person name="Cuomo C."/>
            <person name="Burger G."/>
            <person name="Gray M.W."/>
            <person name="Holland P.W.H."/>
            <person name="King N."/>
            <person name="Lang F.B.F."/>
            <person name="Roger A.J."/>
            <person name="Ruiz-Trillo I."/>
            <person name="Young S.K."/>
            <person name="Zeng Q."/>
            <person name="Gargeya S."/>
            <person name="Alvarado L."/>
            <person name="Berlin A."/>
            <person name="Chapman S.B."/>
            <person name="Chen Z."/>
            <person name="Freedman E."/>
            <person name="Gellesch M."/>
            <person name="Goldberg J."/>
            <person name="Griggs A."/>
            <person name="Gujja S."/>
            <person name="Heilman E."/>
            <person name="Heiman D."/>
            <person name="Howarth C."/>
            <person name="Mehta T."/>
            <person name="Neiman D."/>
            <person name="Pearson M."/>
            <person name="Roberts A."/>
            <person name="Saif S."/>
            <person name="Shea T."/>
            <person name="Shenoy N."/>
            <person name="Sisk P."/>
            <person name="Stolte C."/>
            <person name="Sykes S."/>
            <person name="White J."/>
            <person name="Yandava C."/>
            <person name="Haas B."/>
            <person name="Nusbaum C."/>
            <person name="Birren B."/>
        </authorList>
    </citation>
    <scope>NUCLEOTIDE SEQUENCE</scope>
    <source>
        <strain evidence="5">ATCC 30864</strain>
    </source>
</reference>
<dbReference type="AlphaFoldDB" id="A0A0D2WVG9"/>
<dbReference type="InterPro" id="IPR015943">
    <property type="entry name" value="WD40/YVTN_repeat-like_dom_sf"/>
</dbReference>
<dbReference type="SUPFAM" id="SSF50978">
    <property type="entry name" value="WD40 repeat-like"/>
    <property type="match status" value="1"/>
</dbReference>
<feature type="compositionally biased region" description="Low complexity" evidence="3">
    <location>
        <begin position="256"/>
        <end position="266"/>
    </location>
</feature>
<accession>A0A0D2WVG9</accession>
<evidence type="ECO:0000256" key="3">
    <source>
        <dbReference type="SAM" id="MobiDB-lite"/>
    </source>
</evidence>
<dbReference type="PANTHER" id="PTHR14107:SF16">
    <property type="entry name" value="AT02583P"/>
    <property type="match status" value="1"/>
</dbReference>
<dbReference type="eggNOG" id="KOG2394">
    <property type="taxonomic scope" value="Eukaryota"/>
</dbReference>
<evidence type="ECO:0000313" key="4">
    <source>
        <dbReference type="EMBL" id="KJE96173.1"/>
    </source>
</evidence>
<dbReference type="Proteomes" id="UP000008743">
    <property type="component" value="Unassembled WGS sequence"/>
</dbReference>
<keyword evidence="2" id="KW-0677">Repeat</keyword>
<sequence>MNWITGGLSPFVAATGANASASGLSSSFPSAHQAPFVRAPGSANSSGGSSGSNGAGDARTQAQQQQHDELRPGQPANNDSYHFDQPLLSSTATRTAAAHSAGHGRVLASSQNGSDTGGGGSARFAGGSSSHVIHSVQEPPPPAPSCLVPGTNIHASAFPELKAHFRTPEGKYVYHEPAVYMLHSGRLVHLAKWCPVRTSILEARPSSGGNSAKSKKFASPHILPPLERAESRDLVDGSGQDEDVALVDDRPKFKATSEATHSSTASDDGRPAADGATSHGNDNGKGNVERRVSAGDDDYSAGPKFGSNSPQRQRHSAESAAKGFQQSPPARTASVPTLGSNAEGDSATMPPKKKQWSLTNLVKGTVKALTPRSSKPEKPPEGFKSSVRPYPLSEGCIVYNIGRHLYYHEFHGPQTVATFSAPVEHDDFMDCFPTGHDFNRLSESIQLAVCLSSGSVLVKGQAPSKPLYMNKEGIITTTKATFVKWVPGCDTLMVTAYADGRLLVYDMRYPDPSPVPSAGQAPPKDAPAVVVPIYRDDVYPEYVVSTNSAAVNPRSIWTVSKKPITDWRRGRSSLAMVVSCVAFDAFTSDKQTYRFGSVGQDTRLLLWEFTMPINLRQQGTTAGHSKNAETSVDAAATKPTSVAVLTPIVSQKIHYEPLCSLVFLRDLVVTSCQGGMTKLWLRPHVVAALSRQAEEEDMVEHPAETVNGGDKGPISG</sequence>
<feature type="compositionally biased region" description="Polar residues" evidence="3">
    <location>
        <begin position="324"/>
        <end position="340"/>
    </location>
</feature>
<keyword evidence="5" id="KW-1185">Reference proteome</keyword>